<evidence type="ECO:0000256" key="2">
    <source>
        <dbReference type="ARBA" id="ARBA00022737"/>
    </source>
</evidence>
<organism evidence="4 5">
    <name type="scientific">Acorus calamus</name>
    <name type="common">Sweet flag</name>
    <dbReference type="NCBI Taxonomy" id="4465"/>
    <lineage>
        <taxon>Eukaryota</taxon>
        <taxon>Viridiplantae</taxon>
        <taxon>Streptophyta</taxon>
        <taxon>Embryophyta</taxon>
        <taxon>Tracheophyta</taxon>
        <taxon>Spermatophyta</taxon>
        <taxon>Magnoliopsida</taxon>
        <taxon>Liliopsida</taxon>
        <taxon>Acoraceae</taxon>
        <taxon>Acorus</taxon>
    </lineage>
</organism>
<proteinExistence type="predicted"/>
<accession>A0AAV9CPD4</accession>
<keyword evidence="2" id="KW-0677">Repeat</keyword>
<sequence length="168" mass="18833">MQWLLSSTGRPVSREVKLSFHGHYPPLANTILSNRALASGQIATEASLKKQTSSKDAVASLLNWKASLVRKEALLSWTLPATGHHHPRHPSPCKWSGITCNHKFEVREIILPDSGLEGMKKNVEKCSIPPNSPLNSTRQKIDLILQEVLYLNSIQRTEMTWFGSERLN</sequence>
<dbReference type="InterPro" id="IPR013210">
    <property type="entry name" value="LRR_N_plant-typ"/>
</dbReference>
<name>A0AAV9CPD4_ACOCL</name>
<reference evidence="4" key="2">
    <citation type="submission" date="2023-06" db="EMBL/GenBank/DDBJ databases">
        <authorList>
            <person name="Ma L."/>
            <person name="Liu K.-W."/>
            <person name="Li Z."/>
            <person name="Hsiao Y.-Y."/>
            <person name="Qi Y."/>
            <person name="Fu T."/>
            <person name="Tang G."/>
            <person name="Zhang D."/>
            <person name="Sun W.-H."/>
            <person name="Liu D.-K."/>
            <person name="Li Y."/>
            <person name="Chen G.-Z."/>
            <person name="Liu X.-D."/>
            <person name="Liao X.-Y."/>
            <person name="Jiang Y.-T."/>
            <person name="Yu X."/>
            <person name="Hao Y."/>
            <person name="Huang J."/>
            <person name="Zhao X.-W."/>
            <person name="Ke S."/>
            <person name="Chen Y.-Y."/>
            <person name="Wu W.-L."/>
            <person name="Hsu J.-L."/>
            <person name="Lin Y.-F."/>
            <person name="Huang M.-D."/>
            <person name="Li C.-Y."/>
            <person name="Huang L."/>
            <person name="Wang Z.-W."/>
            <person name="Zhao X."/>
            <person name="Zhong W.-Y."/>
            <person name="Peng D.-H."/>
            <person name="Ahmad S."/>
            <person name="Lan S."/>
            <person name="Zhang J.-S."/>
            <person name="Tsai W.-C."/>
            <person name="Van De Peer Y."/>
            <person name="Liu Z.-J."/>
        </authorList>
    </citation>
    <scope>NUCLEOTIDE SEQUENCE</scope>
    <source>
        <strain evidence="4">CP</strain>
        <tissue evidence="4">Leaves</tissue>
    </source>
</reference>
<gene>
    <name evidence="4" type="ORF">QJS10_CPB18g01991</name>
</gene>
<evidence type="ECO:0000256" key="1">
    <source>
        <dbReference type="ARBA" id="ARBA00022614"/>
    </source>
</evidence>
<dbReference type="Proteomes" id="UP001180020">
    <property type="component" value="Unassembled WGS sequence"/>
</dbReference>
<evidence type="ECO:0000313" key="4">
    <source>
        <dbReference type="EMBL" id="KAK1290682.1"/>
    </source>
</evidence>
<keyword evidence="5" id="KW-1185">Reference proteome</keyword>
<dbReference type="EMBL" id="JAUJYO010000018">
    <property type="protein sequence ID" value="KAK1290682.1"/>
    <property type="molecule type" value="Genomic_DNA"/>
</dbReference>
<reference evidence="4" key="1">
    <citation type="journal article" date="2023" name="Nat. Commun.">
        <title>Diploid and tetraploid genomes of Acorus and the evolution of monocots.</title>
        <authorList>
            <person name="Ma L."/>
            <person name="Liu K.W."/>
            <person name="Li Z."/>
            <person name="Hsiao Y.Y."/>
            <person name="Qi Y."/>
            <person name="Fu T."/>
            <person name="Tang G.D."/>
            <person name="Zhang D."/>
            <person name="Sun W.H."/>
            <person name="Liu D.K."/>
            <person name="Li Y."/>
            <person name="Chen G.Z."/>
            <person name="Liu X.D."/>
            <person name="Liao X.Y."/>
            <person name="Jiang Y.T."/>
            <person name="Yu X."/>
            <person name="Hao Y."/>
            <person name="Huang J."/>
            <person name="Zhao X.W."/>
            <person name="Ke S."/>
            <person name="Chen Y.Y."/>
            <person name="Wu W.L."/>
            <person name="Hsu J.L."/>
            <person name="Lin Y.F."/>
            <person name="Huang M.D."/>
            <person name="Li C.Y."/>
            <person name="Huang L."/>
            <person name="Wang Z.W."/>
            <person name="Zhao X."/>
            <person name="Zhong W.Y."/>
            <person name="Peng D.H."/>
            <person name="Ahmad S."/>
            <person name="Lan S."/>
            <person name="Zhang J.S."/>
            <person name="Tsai W.C."/>
            <person name="Van de Peer Y."/>
            <person name="Liu Z.J."/>
        </authorList>
    </citation>
    <scope>NUCLEOTIDE SEQUENCE</scope>
    <source>
        <strain evidence="4">CP</strain>
    </source>
</reference>
<feature type="domain" description="Leucine-rich repeat-containing N-terminal plant-type" evidence="3">
    <location>
        <begin position="58"/>
        <end position="101"/>
    </location>
</feature>
<protein>
    <recommendedName>
        <fullName evidence="3">Leucine-rich repeat-containing N-terminal plant-type domain-containing protein</fullName>
    </recommendedName>
</protein>
<evidence type="ECO:0000313" key="5">
    <source>
        <dbReference type="Proteomes" id="UP001180020"/>
    </source>
</evidence>
<dbReference type="AlphaFoldDB" id="A0AAV9CPD4"/>
<dbReference type="Pfam" id="PF08263">
    <property type="entry name" value="LRRNT_2"/>
    <property type="match status" value="1"/>
</dbReference>
<dbReference type="InterPro" id="IPR032675">
    <property type="entry name" value="LRR_dom_sf"/>
</dbReference>
<dbReference type="Gene3D" id="3.80.10.10">
    <property type="entry name" value="Ribonuclease Inhibitor"/>
    <property type="match status" value="1"/>
</dbReference>
<evidence type="ECO:0000259" key="3">
    <source>
        <dbReference type="Pfam" id="PF08263"/>
    </source>
</evidence>
<comment type="caution">
    <text evidence="4">The sequence shown here is derived from an EMBL/GenBank/DDBJ whole genome shotgun (WGS) entry which is preliminary data.</text>
</comment>
<keyword evidence="1" id="KW-0433">Leucine-rich repeat</keyword>